<dbReference type="InterPro" id="IPR002575">
    <property type="entry name" value="Aminoglycoside_PTrfase"/>
</dbReference>
<dbReference type="Pfam" id="PF01636">
    <property type="entry name" value="APH"/>
    <property type="match status" value="1"/>
</dbReference>
<protein>
    <submittedName>
        <fullName evidence="2">Spectinomycin phosphotransferase</fullName>
    </submittedName>
</protein>
<organism evidence="2 3">
    <name type="scientific">Actinoplanes lutulentus</name>
    <dbReference type="NCBI Taxonomy" id="1287878"/>
    <lineage>
        <taxon>Bacteria</taxon>
        <taxon>Bacillati</taxon>
        <taxon>Actinomycetota</taxon>
        <taxon>Actinomycetes</taxon>
        <taxon>Micromonosporales</taxon>
        <taxon>Micromonosporaceae</taxon>
        <taxon>Actinoplanes</taxon>
    </lineage>
</organism>
<gene>
    <name evidence="2" type="ORF">B0I29_109199</name>
</gene>
<feature type="domain" description="Aminoglycoside phosphotransferase" evidence="1">
    <location>
        <begin position="109"/>
        <end position="277"/>
    </location>
</feature>
<dbReference type="InterPro" id="IPR011009">
    <property type="entry name" value="Kinase-like_dom_sf"/>
</dbReference>
<evidence type="ECO:0000313" key="3">
    <source>
        <dbReference type="Proteomes" id="UP000249341"/>
    </source>
</evidence>
<sequence>MREPPAGLTERGLLSALRAGWGVNSGEIEFLPVGAGSHHWSVAQRWFVKVDDLGFAPEGREAELDRIRRSLLTAVSLRDDSGLDFVLAPIPDETGAVIRRLSPRYALSLYPLLEGVSGPFAPHPPADRREIAELLARLHTANPLPGSDPYTIAPRLDLGVPGRKKIDMALSELDRPWNAGPYSAEARTLLAARADDVRQWLTDCDRLAADQPQHWVLTHGEPHPGNFLRTGDGRFLIDWNTVAIAPPERDLWMLTSRFADLVGEPPDGDDREVLRHYEELTGLTITDPALNLYPIRWALFDIAIFVDELRRGENLPDSLTYLRGYLHPTTP</sequence>
<evidence type="ECO:0000259" key="1">
    <source>
        <dbReference type="Pfam" id="PF01636"/>
    </source>
</evidence>
<dbReference type="EMBL" id="QLMJ01000009">
    <property type="protein sequence ID" value="RAK35725.1"/>
    <property type="molecule type" value="Genomic_DNA"/>
</dbReference>
<evidence type="ECO:0000313" key="2">
    <source>
        <dbReference type="EMBL" id="RAK35725.1"/>
    </source>
</evidence>
<dbReference type="GO" id="GO:0016740">
    <property type="term" value="F:transferase activity"/>
    <property type="evidence" value="ECO:0007669"/>
    <property type="project" value="UniProtKB-KW"/>
</dbReference>
<dbReference type="Gene3D" id="1.10.510.10">
    <property type="entry name" value="Transferase(Phosphotransferase) domain 1"/>
    <property type="match status" value="1"/>
</dbReference>
<keyword evidence="3" id="KW-1185">Reference proteome</keyword>
<name>A0A327Z9M2_9ACTN</name>
<dbReference type="SUPFAM" id="SSF56112">
    <property type="entry name" value="Protein kinase-like (PK-like)"/>
    <property type="match status" value="1"/>
</dbReference>
<comment type="caution">
    <text evidence="2">The sequence shown here is derived from an EMBL/GenBank/DDBJ whole genome shotgun (WGS) entry which is preliminary data.</text>
</comment>
<accession>A0A327Z9M2</accession>
<reference evidence="2 3" key="1">
    <citation type="submission" date="2018-06" db="EMBL/GenBank/DDBJ databases">
        <title>Genomic Encyclopedia of Type Strains, Phase III (KMG-III): the genomes of soil and plant-associated and newly described type strains.</title>
        <authorList>
            <person name="Whitman W."/>
        </authorList>
    </citation>
    <scope>NUCLEOTIDE SEQUENCE [LARGE SCALE GENOMIC DNA]</scope>
    <source>
        <strain evidence="2 3">CGMCC 4.7090</strain>
    </source>
</reference>
<dbReference type="Gene3D" id="1.20.58.840">
    <property type="match status" value="1"/>
</dbReference>
<keyword evidence="2" id="KW-0808">Transferase</keyword>
<dbReference type="OrthoDB" id="115252at2"/>
<dbReference type="Proteomes" id="UP000249341">
    <property type="component" value="Unassembled WGS sequence"/>
</dbReference>
<proteinExistence type="predicted"/>
<dbReference type="AlphaFoldDB" id="A0A327Z9M2"/>
<dbReference type="Gene3D" id="3.30.200.20">
    <property type="entry name" value="Phosphorylase Kinase, domain 1"/>
    <property type="match status" value="1"/>
</dbReference>